<dbReference type="GO" id="GO:0055088">
    <property type="term" value="P:lipid homeostasis"/>
    <property type="evidence" value="ECO:0007669"/>
    <property type="project" value="InterPro"/>
</dbReference>
<feature type="transmembrane region" description="Helical" evidence="2">
    <location>
        <begin position="80"/>
        <end position="104"/>
    </location>
</feature>
<feature type="transmembrane region" description="Helical" evidence="2">
    <location>
        <begin position="124"/>
        <end position="144"/>
    </location>
</feature>
<dbReference type="EMBL" id="KZ678582">
    <property type="protein sequence ID" value="PSR78974.1"/>
    <property type="molecule type" value="Genomic_DNA"/>
</dbReference>
<gene>
    <name evidence="4" type="ORF">BD289DRAFT_375990</name>
</gene>
<dbReference type="STRING" id="2025994.A0A2T2ZXI2"/>
<evidence type="ECO:0000313" key="4">
    <source>
        <dbReference type="EMBL" id="PSR78974.1"/>
    </source>
</evidence>
<evidence type="ECO:0000256" key="1">
    <source>
        <dbReference type="SAM" id="MobiDB-lite"/>
    </source>
</evidence>
<feature type="region of interest" description="Disordered" evidence="1">
    <location>
        <begin position="164"/>
        <end position="187"/>
    </location>
</feature>
<dbReference type="OrthoDB" id="10259513at2759"/>
<feature type="region of interest" description="Disordered" evidence="1">
    <location>
        <begin position="17"/>
        <end position="59"/>
    </location>
</feature>
<feature type="compositionally biased region" description="Polar residues" evidence="1">
    <location>
        <begin position="43"/>
        <end position="55"/>
    </location>
</feature>
<keyword evidence="2" id="KW-1133">Transmembrane helix</keyword>
<dbReference type="GO" id="GO:0005741">
    <property type="term" value="C:mitochondrial outer membrane"/>
    <property type="evidence" value="ECO:0007669"/>
    <property type="project" value="TreeGrafter"/>
</dbReference>
<name>A0A2T2ZXI2_9PEZI</name>
<keyword evidence="5" id="KW-1185">Reference proteome</keyword>
<evidence type="ECO:0000313" key="5">
    <source>
        <dbReference type="Proteomes" id="UP000241462"/>
    </source>
</evidence>
<feature type="transmembrane region" description="Helical" evidence="2">
    <location>
        <begin position="304"/>
        <end position="328"/>
    </location>
</feature>
<feature type="compositionally biased region" description="Low complexity" evidence="1">
    <location>
        <begin position="165"/>
        <end position="187"/>
    </location>
</feature>
<dbReference type="PANTHER" id="PTHR38409">
    <property type="entry name" value="MDM10-COMPLEMENTING PROTEIN 1"/>
    <property type="match status" value="1"/>
</dbReference>
<evidence type="ECO:0000256" key="2">
    <source>
        <dbReference type="SAM" id="Phobius"/>
    </source>
</evidence>
<keyword evidence="2" id="KW-0472">Membrane</keyword>
<dbReference type="AlphaFoldDB" id="A0A2T2ZXI2"/>
<accession>A0A2T2ZXI2</accession>
<dbReference type="InParanoid" id="A0A2T2ZXI2"/>
<feature type="transmembrane region" description="Helical" evidence="2">
    <location>
        <begin position="248"/>
        <end position="267"/>
    </location>
</feature>
<dbReference type="Pfam" id="PF07950">
    <property type="entry name" value="MCP1_TM"/>
    <property type="match status" value="1"/>
</dbReference>
<dbReference type="GO" id="GO:0007005">
    <property type="term" value="P:mitochondrion organization"/>
    <property type="evidence" value="ECO:0007669"/>
    <property type="project" value="TreeGrafter"/>
</dbReference>
<dbReference type="PANTHER" id="PTHR38409:SF1">
    <property type="entry name" value="MITOCHONDRIAL ADAPTER PROTEIN MCP1"/>
    <property type="match status" value="1"/>
</dbReference>
<reference evidence="4 5" key="1">
    <citation type="journal article" date="2018" name="Mycol. Prog.">
        <title>Coniella lustricola, a new species from submerged detritus.</title>
        <authorList>
            <person name="Raudabaugh D.B."/>
            <person name="Iturriaga T."/>
            <person name="Carver A."/>
            <person name="Mondo S."/>
            <person name="Pangilinan J."/>
            <person name="Lipzen A."/>
            <person name="He G."/>
            <person name="Amirebrahimi M."/>
            <person name="Grigoriev I.V."/>
            <person name="Miller A.N."/>
        </authorList>
    </citation>
    <scope>NUCLEOTIDE SEQUENCE [LARGE SCALE GENOMIC DNA]</scope>
    <source>
        <strain evidence="4 5">B22-T-1</strain>
    </source>
</reference>
<feature type="transmembrane region" description="Helical" evidence="2">
    <location>
        <begin position="196"/>
        <end position="216"/>
    </location>
</feature>
<proteinExistence type="predicted"/>
<dbReference type="Proteomes" id="UP000241462">
    <property type="component" value="Unassembled WGS sequence"/>
</dbReference>
<evidence type="ECO:0000259" key="3">
    <source>
        <dbReference type="Pfam" id="PF07950"/>
    </source>
</evidence>
<feature type="domain" description="Mitochondrial adapter protein MCP1 transmembrane" evidence="3">
    <location>
        <begin position="209"/>
        <end position="326"/>
    </location>
</feature>
<keyword evidence="2" id="KW-0812">Transmembrane</keyword>
<dbReference type="InterPro" id="IPR012472">
    <property type="entry name" value="MCP1_TM"/>
</dbReference>
<dbReference type="InterPro" id="IPR039960">
    <property type="entry name" value="MCP1"/>
</dbReference>
<protein>
    <recommendedName>
        <fullName evidence="3">Mitochondrial adapter protein MCP1 transmembrane domain-containing protein</fullName>
    </recommendedName>
</protein>
<sequence length="349" mass="37598">MDSRSLRTTASQETLVSLLQLEPQPIPDTDKDLPPLPEETDSQTESVTPSSHARTSSLGLSGSPHGSIYYLHRVQRWSTYALSIFTAVHISTTSLIPLATRAVPASESYLLLAREIYQTPLTEPLFVALPIAAHIAAGVALRLIRRSQNLKRYGGATPALLPQKSSSTWASGGSTSSSSGSTSSNGSTNPSGWPHLSIISLSGYGFALFLSAHVFMNRLLPLHIEGDSSNIGLAYVAHGFARHPATSYLAYAGLLGLGCGHMVWGWAKWIGLAQLAGWRADLKSVGSTRNRDEDVRRRKRRRRIWLWVNGVAVGGTLLWAAGGLVVALGGRMQGWLGKVYDELYAAVGQ</sequence>
<organism evidence="4 5">
    <name type="scientific">Coniella lustricola</name>
    <dbReference type="NCBI Taxonomy" id="2025994"/>
    <lineage>
        <taxon>Eukaryota</taxon>
        <taxon>Fungi</taxon>
        <taxon>Dikarya</taxon>
        <taxon>Ascomycota</taxon>
        <taxon>Pezizomycotina</taxon>
        <taxon>Sordariomycetes</taxon>
        <taxon>Sordariomycetidae</taxon>
        <taxon>Diaporthales</taxon>
        <taxon>Schizoparmaceae</taxon>
        <taxon>Coniella</taxon>
    </lineage>
</organism>